<comment type="subcellular location">
    <subcellularLocation>
        <location evidence="2">Cell membrane</location>
    </subcellularLocation>
</comment>
<dbReference type="PANTHER" id="PTHR43711">
    <property type="entry name" value="TWO-COMPONENT HISTIDINE KINASE"/>
    <property type="match status" value="1"/>
</dbReference>
<reference evidence="9 10" key="1">
    <citation type="submission" date="2019-03" db="EMBL/GenBank/DDBJ databases">
        <title>Sequencing the genomes of 1000 actinobacteria strains.</title>
        <authorList>
            <person name="Klenk H.-P."/>
        </authorList>
    </citation>
    <scope>NUCLEOTIDE SEQUENCE [LARGE SCALE GENOMIC DNA]</scope>
    <source>
        <strain evidence="9 10">DSM 43805</strain>
    </source>
</reference>
<protein>
    <recommendedName>
        <fullName evidence="3">histidine kinase</fullName>
        <ecNumber evidence="3">2.7.13.3</ecNumber>
    </recommendedName>
</protein>
<dbReference type="GO" id="GO:0005886">
    <property type="term" value="C:plasma membrane"/>
    <property type="evidence" value="ECO:0007669"/>
    <property type="project" value="UniProtKB-SubCell"/>
</dbReference>
<dbReference type="Proteomes" id="UP000294901">
    <property type="component" value="Unassembled WGS sequence"/>
</dbReference>
<dbReference type="GO" id="GO:0000155">
    <property type="term" value="F:phosphorelay sensor kinase activity"/>
    <property type="evidence" value="ECO:0007669"/>
    <property type="project" value="InterPro"/>
</dbReference>
<dbReference type="InterPro" id="IPR050736">
    <property type="entry name" value="Sensor_HK_Regulatory"/>
</dbReference>
<evidence type="ECO:0000256" key="6">
    <source>
        <dbReference type="ARBA" id="ARBA00022777"/>
    </source>
</evidence>
<feature type="domain" description="Histidine kinase" evidence="8">
    <location>
        <begin position="17"/>
        <end position="230"/>
    </location>
</feature>
<evidence type="ECO:0000256" key="1">
    <source>
        <dbReference type="ARBA" id="ARBA00000085"/>
    </source>
</evidence>
<dbReference type="InterPro" id="IPR036890">
    <property type="entry name" value="HATPase_C_sf"/>
</dbReference>
<evidence type="ECO:0000256" key="4">
    <source>
        <dbReference type="ARBA" id="ARBA00022553"/>
    </source>
</evidence>
<evidence type="ECO:0000256" key="5">
    <source>
        <dbReference type="ARBA" id="ARBA00022679"/>
    </source>
</evidence>
<dbReference type="InterPro" id="IPR036097">
    <property type="entry name" value="HisK_dim/P_sf"/>
</dbReference>
<evidence type="ECO:0000259" key="8">
    <source>
        <dbReference type="PROSITE" id="PS50109"/>
    </source>
</evidence>
<dbReference type="SMART" id="SM00387">
    <property type="entry name" value="HATPase_c"/>
    <property type="match status" value="1"/>
</dbReference>
<dbReference type="InterPro" id="IPR003661">
    <property type="entry name" value="HisK_dim/P_dom"/>
</dbReference>
<dbReference type="CDD" id="cd16922">
    <property type="entry name" value="HATPase_EvgS-ArcB-TorS-like"/>
    <property type="match status" value="1"/>
</dbReference>
<name>A0A4R6JVM0_9ACTN</name>
<keyword evidence="6" id="KW-0418">Kinase</keyword>
<dbReference type="InterPro" id="IPR003594">
    <property type="entry name" value="HATPase_dom"/>
</dbReference>
<evidence type="ECO:0000313" key="10">
    <source>
        <dbReference type="Proteomes" id="UP000294901"/>
    </source>
</evidence>
<dbReference type="Gene3D" id="1.10.287.130">
    <property type="match status" value="1"/>
</dbReference>
<gene>
    <name evidence="9" type="ORF">C8E87_3607</name>
</gene>
<dbReference type="AlphaFoldDB" id="A0A4R6JVM0"/>
<dbReference type="SUPFAM" id="SSF47384">
    <property type="entry name" value="Homodimeric domain of signal transducing histidine kinase"/>
    <property type="match status" value="1"/>
</dbReference>
<dbReference type="InterPro" id="IPR004358">
    <property type="entry name" value="Sig_transdc_His_kin-like_C"/>
</dbReference>
<organism evidence="9 10">
    <name type="scientific">Paractinoplanes brasiliensis</name>
    <dbReference type="NCBI Taxonomy" id="52695"/>
    <lineage>
        <taxon>Bacteria</taxon>
        <taxon>Bacillati</taxon>
        <taxon>Actinomycetota</taxon>
        <taxon>Actinomycetes</taxon>
        <taxon>Micromonosporales</taxon>
        <taxon>Micromonosporaceae</taxon>
        <taxon>Paractinoplanes</taxon>
    </lineage>
</organism>
<dbReference type="CDD" id="cd00082">
    <property type="entry name" value="HisKA"/>
    <property type="match status" value="1"/>
</dbReference>
<dbReference type="FunFam" id="3.30.565.10:FF:000006">
    <property type="entry name" value="Sensor histidine kinase WalK"/>
    <property type="match status" value="1"/>
</dbReference>
<evidence type="ECO:0000256" key="7">
    <source>
        <dbReference type="ARBA" id="ARBA00023012"/>
    </source>
</evidence>
<dbReference type="SMART" id="SM00388">
    <property type="entry name" value="HisKA"/>
    <property type="match status" value="1"/>
</dbReference>
<dbReference type="Pfam" id="PF02518">
    <property type="entry name" value="HATPase_c"/>
    <property type="match status" value="1"/>
</dbReference>
<keyword evidence="10" id="KW-1185">Reference proteome</keyword>
<proteinExistence type="predicted"/>
<dbReference type="PROSITE" id="PS50109">
    <property type="entry name" value="HIS_KIN"/>
    <property type="match status" value="1"/>
</dbReference>
<evidence type="ECO:0000256" key="2">
    <source>
        <dbReference type="ARBA" id="ARBA00004236"/>
    </source>
</evidence>
<keyword evidence="4" id="KW-0597">Phosphoprotein</keyword>
<dbReference type="RefSeq" id="WP_133874155.1">
    <property type="nucleotide sequence ID" value="NZ_BOMD01000090.1"/>
</dbReference>
<accession>A0A4R6JVM0</accession>
<dbReference type="Pfam" id="PF00512">
    <property type="entry name" value="HisKA"/>
    <property type="match status" value="1"/>
</dbReference>
<dbReference type="PRINTS" id="PR00344">
    <property type="entry name" value="BCTRLSENSOR"/>
</dbReference>
<evidence type="ECO:0000313" key="9">
    <source>
        <dbReference type="EMBL" id="TDO39902.1"/>
    </source>
</evidence>
<keyword evidence="5" id="KW-0808">Transferase</keyword>
<dbReference type="EC" id="2.7.13.3" evidence="3"/>
<dbReference type="PANTHER" id="PTHR43711:SF1">
    <property type="entry name" value="HISTIDINE KINASE 1"/>
    <property type="match status" value="1"/>
</dbReference>
<comment type="catalytic activity">
    <reaction evidence="1">
        <text>ATP + protein L-histidine = ADP + protein N-phospho-L-histidine.</text>
        <dbReference type="EC" id="2.7.13.3"/>
    </reaction>
</comment>
<evidence type="ECO:0000256" key="3">
    <source>
        <dbReference type="ARBA" id="ARBA00012438"/>
    </source>
</evidence>
<dbReference type="OrthoDB" id="5241249at2"/>
<dbReference type="EMBL" id="SNWR01000001">
    <property type="protein sequence ID" value="TDO39902.1"/>
    <property type="molecule type" value="Genomic_DNA"/>
</dbReference>
<dbReference type="SUPFAM" id="SSF55874">
    <property type="entry name" value="ATPase domain of HSP90 chaperone/DNA topoisomerase II/histidine kinase"/>
    <property type="match status" value="1"/>
</dbReference>
<dbReference type="InterPro" id="IPR005467">
    <property type="entry name" value="His_kinase_dom"/>
</dbReference>
<keyword evidence="7" id="KW-0902">Two-component regulatory system</keyword>
<comment type="caution">
    <text evidence="9">The sequence shown here is derived from an EMBL/GenBank/DDBJ whole genome shotgun (WGS) entry which is preliminary data.</text>
</comment>
<sequence length="230" mass="24751">MRALLDRETELRSFMTMATHDLKSPLAAASAHLEMLREDHAATLGEQGGQDLDGIERGLRRMERLVEDLLHYAKADQSTVTLTAVPLAELVAEVIADHATTGGADVAVTSDLPTVRADVKLLRHVIDNLIGNAVKYTSAGSAAQIRVSARTEQDGTVRVEVADRGIGIPASDRPHVFDAFHRSGNSGAYRGTGLGLAICRRIIERHNGQIGVEPNAGGGSRFWFTLPAQR</sequence>
<dbReference type="Gene3D" id="3.30.565.10">
    <property type="entry name" value="Histidine kinase-like ATPase, C-terminal domain"/>
    <property type="match status" value="1"/>
</dbReference>